<feature type="compositionally biased region" description="Basic and acidic residues" evidence="1">
    <location>
        <begin position="284"/>
        <end position="300"/>
    </location>
</feature>
<organism evidence="2 3">
    <name type="scientific">Colletotrichum tanaceti</name>
    <dbReference type="NCBI Taxonomy" id="1306861"/>
    <lineage>
        <taxon>Eukaryota</taxon>
        <taxon>Fungi</taxon>
        <taxon>Dikarya</taxon>
        <taxon>Ascomycota</taxon>
        <taxon>Pezizomycotina</taxon>
        <taxon>Sordariomycetes</taxon>
        <taxon>Hypocreomycetidae</taxon>
        <taxon>Glomerellales</taxon>
        <taxon>Glomerellaceae</taxon>
        <taxon>Colletotrichum</taxon>
        <taxon>Colletotrichum destructivum species complex</taxon>
    </lineage>
</organism>
<evidence type="ECO:0000256" key="1">
    <source>
        <dbReference type="SAM" id="MobiDB-lite"/>
    </source>
</evidence>
<keyword evidence="3" id="KW-1185">Reference proteome</keyword>
<feature type="region of interest" description="Disordered" evidence="1">
    <location>
        <begin position="280"/>
        <end position="300"/>
    </location>
</feature>
<proteinExistence type="predicted"/>
<reference evidence="2 3" key="1">
    <citation type="journal article" date="2019" name="PLoS ONE">
        <title>Comparative genome analysis indicates high evolutionary potential of pathogenicity genes in Colletotrichum tanaceti.</title>
        <authorList>
            <person name="Lelwala R.V."/>
            <person name="Korhonen P.K."/>
            <person name="Young N.D."/>
            <person name="Scott J.B."/>
            <person name="Ades P.A."/>
            <person name="Gasser R.B."/>
            <person name="Taylor P.W.J."/>
        </authorList>
    </citation>
    <scope>NUCLEOTIDE SEQUENCE [LARGE SCALE GENOMIC DNA]</scope>
    <source>
        <strain evidence="2">BRIP57314</strain>
    </source>
</reference>
<evidence type="ECO:0000313" key="3">
    <source>
        <dbReference type="Proteomes" id="UP000310108"/>
    </source>
</evidence>
<feature type="region of interest" description="Disordered" evidence="1">
    <location>
        <begin position="1"/>
        <end position="32"/>
    </location>
</feature>
<comment type="caution">
    <text evidence="2">The sequence shown here is derived from an EMBL/GenBank/DDBJ whole genome shotgun (WGS) entry which is preliminary data.</text>
</comment>
<feature type="region of interest" description="Disordered" evidence="1">
    <location>
        <begin position="913"/>
        <end position="959"/>
    </location>
</feature>
<feature type="region of interest" description="Disordered" evidence="1">
    <location>
        <begin position="322"/>
        <end position="345"/>
    </location>
</feature>
<dbReference type="AlphaFoldDB" id="A0A4U6XR00"/>
<feature type="compositionally biased region" description="Basic residues" evidence="1">
    <location>
        <begin position="324"/>
        <end position="338"/>
    </location>
</feature>
<name>A0A4U6XR00_9PEZI</name>
<feature type="compositionally biased region" description="Gly residues" evidence="1">
    <location>
        <begin position="944"/>
        <end position="959"/>
    </location>
</feature>
<feature type="compositionally biased region" description="Gly residues" evidence="1">
    <location>
        <begin position="9"/>
        <end position="18"/>
    </location>
</feature>
<dbReference type="EMBL" id="PJEX01000028">
    <property type="protein sequence ID" value="TKW58218.1"/>
    <property type="molecule type" value="Genomic_DNA"/>
</dbReference>
<protein>
    <submittedName>
        <fullName evidence="2">Uncharacterized protein</fullName>
    </submittedName>
</protein>
<gene>
    <name evidence="2" type="ORF">CTA1_7618</name>
</gene>
<evidence type="ECO:0000313" key="2">
    <source>
        <dbReference type="EMBL" id="TKW58218.1"/>
    </source>
</evidence>
<dbReference type="Proteomes" id="UP000310108">
    <property type="component" value="Unassembled WGS sequence"/>
</dbReference>
<feature type="region of interest" description="Disordered" evidence="1">
    <location>
        <begin position="651"/>
        <end position="672"/>
    </location>
</feature>
<sequence length="1056" mass="108500">MAWVEDVGLGQGAGGVEGGVLPEAVADDGLGHDAERLPELAEGHLEGGVRQLEGGEGRAAEVVPLLEEGEDRGQAHPDAQVMAAPQVVPEGREPRAQVRAHPRVRRALARKGEDEARRPGRGGQDLILFAPAARAQLLLERRLELGHAGGRHRDPVPVVHGTGGRRVGELGEEVGVFARRGGAVEPPDEVPQVRHQGLARLGREGHDVVAPRVRAGSSGAGSGAGDGWGVFQDDGRVAAGGGKVVQENPTAVVLRPDPRRGHRGDARVAGLQVRQPAVDPGLDADVRRDGRVPHHHEDLGQARDAGRRLAVAHVGLDGADVQRARGRAHRRAARRQRRQRGDDRGGLARVARLGAGAVHLDVADVVGADVGLGQDVLKELLLGCGVRPRDGLGLGVVVRGDAQDTRFDGVLVLLRVLQALQDHGHHRLAAAVPVGVVVKGLAVAGARQEVAPVQAGRHVRVREDVCAPHDGGVHLAAPQGVAGQVQGGQAGAAGGVDGVAGAAELEVVVDAAGDEGAVAAGDEVGVDVLRAVGLHPVVARGAEPHADAVLLRGRRAVGDDARLLQRLGRGQEGQPLRGIDLGRLAGGHVEEGGVEQGRLVQPASEPGARDVLDRRVAHVGRGVPPRGRHHLVRVDPVAEDVPEGVHGVGVAGEPAGRGQDGDGGRPGGASASAAAAWQGASAVGGARREVFREQGGSLLHPVRLGRQQTADGRDEAVRDVEGERLEDHGRDVVGDRLDGPPDVLGDADGQLLQRHLALQTVAGRLLQRVAEGGRGGGQPLASAAGRDERDAGLEQVVVLRDAGQDLFDVQLVVQMSGVVGGRDAQRRRHGGDGLADGGSEEFTCVFFDVSRITTHNGGRDVRSGDNGQPRVGGVLQQGIVQHLPAGSRYDARPRIEGVGGGAAGLLTRVGNPVGHVPGEGAQADSDGDGVEGGCEEARGAVGAAHGGGGEGAGADAGQEAVGGRGIDLAPAAAVLPDEEAELGHASQALDQARVEGAGAVRHQEVRQGDEARASRLLPGGQAGDFVLQHPAAPLEEVDDQRVMVGLCQAAQLLSKP</sequence>
<accession>A0A4U6XR00</accession>